<dbReference type="InterPro" id="IPR032466">
    <property type="entry name" value="Metal_Hydrolase"/>
</dbReference>
<dbReference type="FunFam" id="3.20.20.140:FF:000019">
    <property type="entry name" value="Cytosine deaminase"/>
    <property type="match status" value="1"/>
</dbReference>
<dbReference type="GO" id="GO:0046872">
    <property type="term" value="F:metal ion binding"/>
    <property type="evidence" value="ECO:0007669"/>
    <property type="project" value="UniProtKB-KW"/>
</dbReference>
<evidence type="ECO:0000256" key="2">
    <source>
        <dbReference type="ARBA" id="ARBA00022801"/>
    </source>
</evidence>
<dbReference type="InterPro" id="IPR013108">
    <property type="entry name" value="Amidohydro_3"/>
</dbReference>
<evidence type="ECO:0000313" key="5">
    <source>
        <dbReference type="EMBL" id="HGN89711.1"/>
    </source>
</evidence>
<dbReference type="EMBL" id="DTCM01000099">
    <property type="protein sequence ID" value="HGL41611.1"/>
    <property type="molecule type" value="Genomic_DNA"/>
</dbReference>
<dbReference type="Gene3D" id="2.30.40.10">
    <property type="entry name" value="Urease, subunit C, domain 1"/>
    <property type="match status" value="1"/>
</dbReference>
<evidence type="ECO:0000256" key="1">
    <source>
        <dbReference type="ARBA" id="ARBA00022723"/>
    </source>
</evidence>
<proteinExistence type="predicted"/>
<evidence type="ECO:0000313" key="4">
    <source>
        <dbReference type="EMBL" id="HGL41611.1"/>
    </source>
</evidence>
<sequence>MYELVVKSARLRGHEVPLNLGVDGGRIVRIASEDLSGEEVINANGNLVTEPFVNPHLHLCKVYTLEKIGDRALSLYQERNMKKAAAAVKAASEVKKAYREDVIYENAKSALLEAVRYGCLYLRAFVDTDTIARNTAVRAVLRLKREFEKFLTIQVVAFPQEGVVKDSGSAEIVWKAVEQGCDVVGGIPWIEDSTRDARIHVQKIFEIAREFDKDVAFLTDDCGNRASKTTELVAVTAIQQRWEGRATVHHARAMSLYTEKYLNKVIQLLKKAGITVVLNPHTGPLHAPVHKLCENGVNVALGQDDIADAYYPFGRNKMLEIAFLASHFFRTMTMDSFDKIFNMITVNPAKSMRLKNYGIKPGSEASFVIHDAKTVYEAIWHQADPRYVFSRGTLVYEKHVDERWHLPL</sequence>
<keyword evidence="1" id="KW-0479">Metal-binding</keyword>
<reference evidence="5" key="1">
    <citation type="journal article" date="2020" name="mSystems">
        <title>Genome- and Community-Level Interaction Insights into Carbon Utilization and Element Cycling Functions of Hydrothermarchaeota in Hydrothermal Sediment.</title>
        <authorList>
            <person name="Zhou Z."/>
            <person name="Liu Y."/>
            <person name="Xu W."/>
            <person name="Pan J."/>
            <person name="Luo Z.H."/>
            <person name="Li M."/>
        </authorList>
    </citation>
    <scope>NUCLEOTIDE SEQUENCE [LARGE SCALE GENOMIC DNA]</scope>
    <source>
        <strain evidence="5">SpSt-613</strain>
        <strain evidence="4">SpSt-669</strain>
    </source>
</reference>
<comment type="caution">
    <text evidence="5">The sequence shown here is derived from an EMBL/GenBank/DDBJ whole genome shotgun (WGS) entry which is preliminary data.</text>
</comment>
<dbReference type="Pfam" id="PF07969">
    <property type="entry name" value="Amidohydro_3"/>
    <property type="match status" value="1"/>
</dbReference>
<organism evidence="5">
    <name type="scientific">Caldiarchaeum subterraneum</name>
    <dbReference type="NCBI Taxonomy" id="311458"/>
    <lineage>
        <taxon>Archaea</taxon>
        <taxon>Nitrososphaerota</taxon>
        <taxon>Candidatus Caldarchaeales</taxon>
        <taxon>Candidatus Caldarchaeaceae</taxon>
        <taxon>Candidatus Caldarchaeum</taxon>
    </lineage>
</organism>
<dbReference type="GO" id="GO:0004131">
    <property type="term" value="F:cytosine deaminase activity"/>
    <property type="evidence" value="ECO:0007669"/>
    <property type="project" value="TreeGrafter"/>
</dbReference>
<dbReference type="SUPFAM" id="SSF51338">
    <property type="entry name" value="Composite domain of metallo-dependent hydrolases"/>
    <property type="match status" value="1"/>
</dbReference>
<dbReference type="CDD" id="cd01293">
    <property type="entry name" value="Bact_CD"/>
    <property type="match status" value="1"/>
</dbReference>
<protein>
    <submittedName>
        <fullName evidence="5">Cytosine deaminase</fullName>
    </submittedName>
</protein>
<dbReference type="InterPro" id="IPR052349">
    <property type="entry name" value="Metallo-hydrolase_Enzymes"/>
</dbReference>
<evidence type="ECO:0000259" key="3">
    <source>
        <dbReference type="Pfam" id="PF07969"/>
    </source>
</evidence>
<feature type="domain" description="Amidohydrolase 3" evidence="3">
    <location>
        <begin position="164"/>
        <end position="396"/>
    </location>
</feature>
<keyword evidence="2" id="KW-0378">Hydrolase</keyword>
<name>A0A7C4I517_CALS0</name>
<dbReference type="GO" id="GO:0006209">
    <property type="term" value="P:cytosine catabolic process"/>
    <property type="evidence" value="ECO:0007669"/>
    <property type="project" value="TreeGrafter"/>
</dbReference>
<accession>A0A7C4I517</accession>
<dbReference type="SUPFAM" id="SSF51556">
    <property type="entry name" value="Metallo-dependent hydrolases"/>
    <property type="match status" value="1"/>
</dbReference>
<dbReference type="EMBL" id="DTAD01000013">
    <property type="protein sequence ID" value="HGN89711.1"/>
    <property type="molecule type" value="Genomic_DNA"/>
</dbReference>
<dbReference type="AlphaFoldDB" id="A0A7C4I517"/>
<dbReference type="InterPro" id="IPR011059">
    <property type="entry name" value="Metal-dep_hydrolase_composite"/>
</dbReference>
<dbReference type="Gene3D" id="3.20.20.140">
    <property type="entry name" value="Metal-dependent hydrolases"/>
    <property type="match status" value="1"/>
</dbReference>
<dbReference type="GO" id="GO:0035888">
    <property type="term" value="F:isoguanine deaminase activity"/>
    <property type="evidence" value="ECO:0007669"/>
    <property type="project" value="TreeGrafter"/>
</dbReference>
<dbReference type="PANTHER" id="PTHR32027:SF0">
    <property type="entry name" value="CYTOSINE DEAMINASE"/>
    <property type="match status" value="1"/>
</dbReference>
<dbReference type="PANTHER" id="PTHR32027">
    <property type="entry name" value="CYTOSINE DEAMINASE"/>
    <property type="match status" value="1"/>
</dbReference>
<gene>
    <name evidence="5" type="ORF">ENT82_01070</name>
    <name evidence="4" type="ORF">ENU43_08125</name>
</gene>